<evidence type="ECO:0000313" key="2">
    <source>
        <dbReference type="EMBL" id="OBT95699.1"/>
    </source>
</evidence>
<dbReference type="PANTHER" id="PTHR38702">
    <property type="entry name" value="CALPONIN-HOMOLOGY (CH) DOMAIN-CONTAINING PROTEIN"/>
    <property type="match status" value="1"/>
</dbReference>
<dbReference type="STRING" id="342668.A0A1B8GIQ9"/>
<keyword evidence="3" id="KW-1185">Reference proteome</keyword>
<dbReference type="Proteomes" id="UP000091956">
    <property type="component" value="Unassembled WGS sequence"/>
</dbReference>
<accession>A0A1B8GIQ9</accession>
<feature type="compositionally biased region" description="Acidic residues" evidence="1">
    <location>
        <begin position="207"/>
        <end position="217"/>
    </location>
</feature>
<sequence length="592" mass="64787">MATKETDPSGDVSLLSSSPSPLLSPTGASSFSPPSHNYNSTPSTSTTSSTRSASVGPSPTTTDSSRKSMPIYPSRSSSASYTSRQSMGGLERPKRRGYVRPQGTNFAASAQSRESVMNLGSIAHLQYYFARTGLLDGKGGQLAKKKDPNGLDLSSLEGGLLSPGRRTSHHSDKDDSYSSMRSSPDLTPRRRHSGLGSPGGPISAEPDSYDYESEYDSDASHAEMLPPTVSTYNHRTKPVPRPPTLAELKSDLESSLRAATQALAEATSPPSPSGTTPAKKIPHLRTPSSLSLSGSRRRSESDATALLITTPAPTSNPSNSNPADPTTPTTRDPDPNQGWHELQGLHILDILTLAIRAARRYYTSHAHPSRLSSIRSERRIRADLLGVMDVLRRMATRNFAHGLRDEEARTMRDWVEGVWDMLAREEAIEREEMEERRAWTWLDDRLWAGEGKLDVVREIAFLRAMAPAVILPDFAPSEFPGEGGGEVKLGPFWEELRTGKVLVELHNAVVSRSKRPFGAIPVWHSDTAKPYRCAENLRFWIKAAELRWEVNLTVDVRGVVAGTEEGAWRGFEGAVWEWVGRVRGELGGEIRG</sequence>
<evidence type="ECO:0000313" key="3">
    <source>
        <dbReference type="Proteomes" id="UP000091956"/>
    </source>
</evidence>
<name>A0A1B8GIQ9_9PEZI</name>
<reference evidence="3" key="2">
    <citation type="journal article" date="2018" name="Nat. Commun.">
        <title>Extreme sensitivity to ultraviolet light in the fungal pathogen causing white-nose syndrome of bats.</title>
        <authorList>
            <person name="Palmer J.M."/>
            <person name="Drees K.P."/>
            <person name="Foster J.T."/>
            <person name="Lindner D.L."/>
        </authorList>
    </citation>
    <scope>NUCLEOTIDE SEQUENCE [LARGE SCALE GENOMIC DNA]</scope>
    <source>
        <strain evidence="3">UAMH 10579</strain>
    </source>
</reference>
<feature type="compositionally biased region" description="Low complexity" evidence="1">
    <location>
        <begin position="68"/>
        <end position="87"/>
    </location>
</feature>
<feature type="region of interest" description="Disordered" evidence="1">
    <location>
        <begin position="261"/>
        <end position="340"/>
    </location>
</feature>
<gene>
    <name evidence="2" type="ORF">VE01_06536</name>
</gene>
<feature type="compositionally biased region" description="Low complexity" evidence="1">
    <location>
        <begin position="150"/>
        <end position="162"/>
    </location>
</feature>
<dbReference type="OrthoDB" id="3439267at2759"/>
<evidence type="ECO:0000256" key="1">
    <source>
        <dbReference type="SAM" id="MobiDB-lite"/>
    </source>
</evidence>
<dbReference type="GeneID" id="28839922"/>
<organism evidence="2 3">
    <name type="scientific">Pseudogymnoascus verrucosus</name>
    <dbReference type="NCBI Taxonomy" id="342668"/>
    <lineage>
        <taxon>Eukaryota</taxon>
        <taxon>Fungi</taxon>
        <taxon>Dikarya</taxon>
        <taxon>Ascomycota</taxon>
        <taxon>Pezizomycotina</taxon>
        <taxon>Leotiomycetes</taxon>
        <taxon>Thelebolales</taxon>
        <taxon>Thelebolaceae</taxon>
        <taxon>Pseudogymnoascus</taxon>
    </lineage>
</organism>
<feature type="compositionally biased region" description="Low complexity" evidence="1">
    <location>
        <begin position="32"/>
        <end position="54"/>
    </location>
</feature>
<reference evidence="2 3" key="1">
    <citation type="submission" date="2016-03" db="EMBL/GenBank/DDBJ databases">
        <title>Comparative genomics of Pseudogymnoascus destructans, the fungus causing white-nose syndrome of bats.</title>
        <authorList>
            <person name="Palmer J.M."/>
            <person name="Drees K.P."/>
            <person name="Foster J.T."/>
            <person name="Lindner D.L."/>
        </authorList>
    </citation>
    <scope>NUCLEOTIDE SEQUENCE [LARGE SCALE GENOMIC DNA]</scope>
    <source>
        <strain evidence="2 3">UAMH 10579</strain>
    </source>
</reference>
<dbReference type="EMBL" id="KV460233">
    <property type="protein sequence ID" value="OBT95699.1"/>
    <property type="molecule type" value="Genomic_DNA"/>
</dbReference>
<feature type="compositionally biased region" description="Low complexity" evidence="1">
    <location>
        <begin position="284"/>
        <end position="294"/>
    </location>
</feature>
<feature type="region of interest" description="Disordered" evidence="1">
    <location>
        <begin position="137"/>
        <end position="245"/>
    </location>
</feature>
<feature type="compositionally biased region" description="Polar residues" evidence="1">
    <location>
        <begin position="102"/>
        <end position="111"/>
    </location>
</feature>
<proteinExistence type="predicted"/>
<dbReference type="PANTHER" id="PTHR38702:SF1">
    <property type="entry name" value="CALPONIN-HOMOLOGY (CH) DOMAIN-CONTAINING PROTEIN"/>
    <property type="match status" value="1"/>
</dbReference>
<dbReference type="AlphaFoldDB" id="A0A1B8GIQ9"/>
<feature type="compositionally biased region" description="Low complexity" evidence="1">
    <location>
        <begin position="13"/>
        <end position="25"/>
    </location>
</feature>
<feature type="region of interest" description="Disordered" evidence="1">
    <location>
        <begin position="1"/>
        <end position="111"/>
    </location>
</feature>
<feature type="compositionally biased region" description="Low complexity" evidence="1">
    <location>
        <begin position="303"/>
        <end position="330"/>
    </location>
</feature>
<dbReference type="RefSeq" id="XP_018129432.1">
    <property type="nucleotide sequence ID" value="XM_018275981.2"/>
</dbReference>
<protein>
    <submittedName>
        <fullName evidence="2">Uncharacterized protein</fullName>
    </submittedName>
</protein>